<dbReference type="UniPathway" id="UPA00035">
    <property type="reaction ID" value="UER00041"/>
</dbReference>
<evidence type="ECO:0000256" key="7">
    <source>
        <dbReference type="ARBA" id="ARBA00023141"/>
    </source>
</evidence>
<dbReference type="GO" id="GO:0000162">
    <property type="term" value="P:L-tryptophan biosynthetic process"/>
    <property type="evidence" value="ECO:0007669"/>
    <property type="project" value="UniProtKB-UniRule"/>
</dbReference>
<gene>
    <name evidence="8 11" type="primary">trpD</name>
    <name evidence="11" type="ORF">NITUZ_30376</name>
</gene>
<evidence type="ECO:0000256" key="4">
    <source>
        <dbReference type="ARBA" id="ARBA00022676"/>
    </source>
</evidence>
<dbReference type="AlphaFoldDB" id="V6ASY6"/>
<keyword evidence="8" id="KW-0479">Metal-binding</keyword>
<evidence type="ECO:0000256" key="3">
    <source>
        <dbReference type="ARBA" id="ARBA00022605"/>
    </source>
</evidence>
<dbReference type="EMBL" id="CBTY010000008">
    <property type="protein sequence ID" value="CDI05684.1"/>
    <property type="molecule type" value="Genomic_DNA"/>
</dbReference>
<keyword evidence="3 8" id="KW-0028">Amino-acid biosynthesis</keyword>
<dbReference type="OrthoDB" id="8214at2157"/>
<feature type="domain" description="Glycosyl transferase family 3" evidence="9">
    <location>
        <begin position="75"/>
        <end position="326"/>
    </location>
</feature>
<dbReference type="InterPro" id="IPR017459">
    <property type="entry name" value="Glycosyl_Trfase_fam3_N_dom"/>
</dbReference>
<dbReference type="InterPro" id="IPR036320">
    <property type="entry name" value="Glycosyl_Trfase_fam3_N_dom_sf"/>
</dbReference>
<evidence type="ECO:0000259" key="10">
    <source>
        <dbReference type="Pfam" id="PF02885"/>
    </source>
</evidence>
<feature type="binding site" evidence="8">
    <location>
        <position position="112"/>
    </location>
    <ligand>
        <name>anthranilate</name>
        <dbReference type="ChEBI" id="CHEBI:16567"/>
        <label>1</label>
    </ligand>
</feature>
<dbReference type="Pfam" id="PF02885">
    <property type="entry name" value="Glycos_trans_3N"/>
    <property type="match status" value="1"/>
</dbReference>
<comment type="pathway">
    <text evidence="1 8">Amino-acid biosynthesis; L-tryptophan biosynthesis; L-tryptophan from chorismate: step 2/5.</text>
</comment>
<comment type="subunit">
    <text evidence="8">Homodimer.</text>
</comment>
<dbReference type="PANTHER" id="PTHR43285:SF2">
    <property type="entry name" value="ANTHRANILATE PHOSPHORIBOSYLTRANSFERASE"/>
    <property type="match status" value="1"/>
</dbReference>
<dbReference type="GO" id="GO:0005829">
    <property type="term" value="C:cytosol"/>
    <property type="evidence" value="ECO:0007669"/>
    <property type="project" value="TreeGrafter"/>
</dbReference>
<keyword evidence="8" id="KW-0460">Magnesium</keyword>
<feature type="binding site" evidence="8">
    <location>
        <position position="89"/>
    </location>
    <ligand>
        <name>5-phospho-alpha-D-ribose 1-diphosphate</name>
        <dbReference type="ChEBI" id="CHEBI:58017"/>
    </ligand>
</feature>
<dbReference type="FunFam" id="3.40.1030.10:FF:000002">
    <property type="entry name" value="Anthranilate phosphoribosyltransferase"/>
    <property type="match status" value="1"/>
</dbReference>
<evidence type="ECO:0000256" key="2">
    <source>
        <dbReference type="ARBA" id="ARBA00011948"/>
    </source>
</evidence>
<feature type="domain" description="Glycosyl transferase family 3 N-terminal" evidence="10">
    <location>
        <begin position="4"/>
        <end position="63"/>
    </location>
</feature>
<keyword evidence="6 8" id="KW-0822">Tryptophan biosynthesis</keyword>
<feature type="binding site" evidence="8">
    <location>
        <position position="81"/>
    </location>
    <ligand>
        <name>anthranilate</name>
        <dbReference type="ChEBI" id="CHEBI:16567"/>
        <label>1</label>
    </ligand>
</feature>
<dbReference type="HAMAP" id="MF_00211">
    <property type="entry name" value="TrpD"/>
    <property type="match status" value="1"/>
</dbReference>
<dbReference type="InterPro" id="IPR035902">
    <property type="entry name" value="Nuc_phospho_transferase"/>
</dbReference>
<comment type="caution">
    <text evidence="8">Lacks conserved residue(s) required for the propagation of feature annotation.</text>
</comment>
<comment type="caution">
    <text evidence="11">The sequence shown here is derived from an EMBL/GenBank/DDBJ whole genome shotgun (WGS) entry which is preliminary data.</text>
</comment>
<proteinExistence type="inferred from homology"/>
<reference evidence="11 12" key="1">
    <citation type="journal article" date="2013" name="PLoS ONE">
        <title>Enrichment and Genome Sequence of the Group I.1a Ammonia-Oxidizing Archaeon ?Ca. Nitrosotenuis uzonensis? Representing a Clade Globally.</title>
        <authorList>
            <person name="Lebedeva E.V."/>
            <person name="Hatzenpichler R."/>
            <person name="Pelletier E."/>
            <person name="Schuster N."/>
            <person name="Hauzmayer S."/>
            <person name="Bulaev A."/>
            <person name="Grigor'eva N.V."/>
            <person name="Galushko A."/>
            <person name="Schmid M."/>
            <person name="Palatinszky M."/>
            <person name="Le Paslier D."/>
            <person name="Daims H."/>
            <person name="Wagner M."/>
        </authorList>
    </citation>
    <scope>NUCLEOTIDE SEQUENCE [LARGE SCALE GENOMIC DNA]</scope>
    <source>
        <strain evidence="11 12">N4</strain>
    </source>
</reference>
<dbReference type="GO" id="GO:0004048">
    <property type="term" value="F:anthranilate phosphoribosyltransferase activity"/>
    <property type="evidence" value="ECO:0007669"/>
    <property type="project" value="UniProtKB-UniRule"/>
</dbReference>
<evidence type="ECO:0000256" key="5">
    <source>
        <dbReference type="ARBA" id="ARBA00022679"/>
    </source>
</evidence>
<feature type="binding site" evidence="8">
    <location>
        <position position="93"/>
    </location>
    <ligand>
        <name>Mg(2+)</name>
        <dbReference type="ChEBI" id="CHEBI:18420"/>
        <label>1</label>
    </ligand>
</feature>
<evidence type="ECO:0000313" key="12">
    <source>
        <dbReference type="Proteomes" id="UP000018159"/>
    </source>
</evidence>
<evidence type="ECO:0000259" key="9">
    <source>
        <dbReference type="Pfam" id="PF00591"/>
    </source>
</evidence>
<feature type="binding site" evidence="8">
    <location>
        <position position="121"/>
    </location>
    <ligand>
        <name>5-phospho-alpha-D-ribose 1-diphosphate</name>
        <dbReference type="ChEBI" id="CHEBI:58017"/>
    </ligand>
</feature>
<feature type="binding site" evidence="8">
    <location>
        <position position="167"/>
    </location>
    <ligand>
        <name>anthranilate</name>
        <dbReference type="ChEBI" id="CHEBI:16567"/>
        <label>2</label>
    </ligand>
</feature>
<feature type="binding site" evidence="8">
    <location>
        <begin position="109"/>
        <end position="117"/>
    </location>
    <ligand>
        <name>5-phospho-alpha-D-ribose 1-diphosphate</name>
        <dbReference type="ChEBI" id="CHEBI:58017"/>
    </ligand>
</feature>
<comment type="similarity">
    <text evidence="8">Belongs to the anthranilate phosphoribosyltransferase family.</text>
</comment>
<feature type="binding site" evidence="8">
    <location>
        <begin position="84"/>
        <end position="85"/>
    </location>
    <ligand>
        <name>5-phospho-alpha-D-ribose 1-diphosphate</name>
        <dbReference type="ChEBI" id="CHEBI:58017"/>
    </ligand>
</feature>
<evidence type="ECO:0000256" key="6">
    <source>
        <dbReference type="ARBA" id="ARBA00022822"/>
    </source>
</evidence>
<dbReference type="SUPFAM" id="SSF52418">
    <property type="entry name" value="Nucleoside phosphorylase/phosphoribosyltransferase catalytic domain"/>
    <property type="match status" value="1"/>
</dbReference>
<keyword evidence="12" id="KW-1185">Reference proteome</keyword>
<evidence type="ECO:0000256" key="1">
    <source>
        <dbReference type="ARBA" id="ARBA00004907"/>
    </source>
</evidence>
<sequence length="348" mass="37912">MITDTIVKLQSGQDLGLDETMEAMNDILTEGTPDKQKAEFLRFLAKKGETNDELFAMLSKMDELCIHIEPKCSGTIIDMCGTGGDRLSTFNISTTASFVVAASGGYVAKHGNRSVSSISGSADIFEYFGIDLNAHPEKIKSMIESDRIAFLFAQKFHPAMRHVAAARKILGTRTAFNLLGPLCNPARVKNQLIGVFSEELLRKIVFLLQRRDAQSIMTVHSGDGLDELSTGAKNKICFLQNGKITDILLDPQQLGLQRATLSDLQISSKQQAIKAFLSVLDGTANRSMSEIVMLNAAGGLVVGNIAKDFGEGLEIARDTLQSGAAYKFFVKYVTKYGNIDKISEVQEA</sequence>
<comment type="cofactor">
    <cofactor evidence="8">
        <name>Mg(2+)</name>
        <dbReference type="ChEBI" id="CHEBI:18420"/>
    </cofactor>
    <text evidence="8">Binds 2 magnesium ions per monomer.</text>
</comment>
<feature type="binding site" evidence="8">
    <location>
        <begin position="91"/>
        <end position="94"/>
    </location>
    <ligand>
        <name>5-phospho-alpha-D-ribose 1-diphosphate</name>
        <dbReference type="ChEBI" id="CHEBI:58017"/>
    </ligand>
</feature>
<dbReference type="SUPFAM" id="SSF47648">
    <property type="entry name" value="Nucleoside phosphorylase/phosphoribosyltransferase N-terminal domain"/>
    <property type="match status" value="1"/>
</dbReference>
<dbReference type="Proteomes" id="UP000018159">
    <property type="component" value="Unassembled WGS sequence"/>
</dbReference>
<dbReference type="InterPro" id="IPR000312">
    <property type="entry name" value="Glycosyl_Trfase_fam3"/>
</dbReference>
<dbReference type="Gene3D" id="1.20.970.10">
    <property type="entry name" value="Transferase, Pyrimidine Nucleoside Phosphorylase, Chain C"/>
    <property type="match status" value="1"/>
</dbReference>
<protein>
    <recommendedName>
        <fullName evidence="2 8">Anthranilate phosphoribosyltransferase</fullName>
        <ecNumber evidence="2 8">2.4.2.18</ecNumber>
    </recommendedName>
</protein>
<name>V6ASY6_9ARCH</name>
<dbReference type="EC" id="2.4.2.18" evidence="2 8"/>
<dbReference type="NCBIfam" id="TIGR01245">
    <property type="entry name" value="trpD"/>
    <property type="match status" value="1"/>
</dbReference>
<keyword evidence="7 8" id="KW-0057">Aromatic amino acid biosynthesis</keyword>
<dbReference type="Pfam" id="PF00591">
    <property type="entry name" value="Glycos_transf_3"/>
    <property type="match status" value="1"/>
</dbReference>
<evidence type="ECO:0000313" key="11">
    <source>
        <dbReference type="EMBL" id="CDI05684.1"/>
    </source>
</evidence>
<evidence type="ECO:0000256" key="8">
    <source>
        <dbReference type="HAMAP-Rule" id="MF_00211"/>
    </source>
</evidence>
<comment type="catalytic activity">
    <reaction evidence="8">
        <text>N-(5-phospho-beta-D-ribosyl)anthranilate + diphosphate = 5-phospho-alpha-D-ribose 1-diphosphate + anthranilate</text>
        <dbReference type="Rhea" id="RHEA:11768"/>
        <dbReference type="ChEBI" id="CHEBI:16567"/>
        <dbReference type="ChEBI" id="CHEBI:18277"/>
        <dbReference type="ChEBI" id="CHEBI:33019"/>
        <dbReference type="ChEBI" id="CHEBI:58017"/>
        <dbReference type="EC" id="2.4.2.18"/>
    </reaction>
</comment>
<dbReference type="Gene3D" id="3.40.1030.10">
    <property type="entry name" value="Nucleoside phosphorylase/phosphoribosyltransferase catalytic domain"/>
    <property type="match status" value="1"/>
</dbReference>
<feature type="binding site" evidence="8">
    <location>
        <position position="81"/>
    </location>
    <ligand>
        <name>5-phospho-alpha-D-ribose 1-diphosphate</name>
        <dbReference type="ChEBI" id="CHEBI:58017"/>
    </ligand>
</feature>
<keyword evidence="4 8" id="KW-0328">Glycosyltransferase</keyword>
<feature type="binding site" evidence="8">
    <location>
        <position position="227"/>
    </location>
    <ligand>
        <name>Mg(2+)</name>
        <dbReference type="ChEBI" id="CHEBI:18420"/>
        <label>2</label>
    </ligand>
</feature>
<feature type="binding site" evidence="8">
    <location>
        <position position="227"/>
    </location>
    <ligand>
        <name>Mg(2+)</name>
        <dbReference type="ChEBI" id="CHEBI:18420"/>
        <label>1</label>
    </ligand>
</feature>
<keyword evidence="5 8" id="KW-0808">Transferase</keyword>
<feature type="binding site" evidence="8">
    <location>
        <position position="226"/>
    </location>
    <ligand>
        <name>Mg(2+)</name>
        <dbReference type="ChEBI" id="CHEBI:18420"/>
        <label>2</label>
    </ligand>
</feature>
<dbReference type="InterPro" id="IPR005940">
    <property type="entry name" value="Anthranilate_Pribosyl_Tfrase"/>
</dbReference>
<dbReference type="STRING" id="1407055.NITUZ_30376"/>
<dbReference type="RefSeq" id="WP_048195691.1">
    <property type="nucleotide sequence ID" value="NZ_CBTY010000008.1"/>
</dbReference>
<dbReference type="PANTHER" id="PTHR43285">
    <property type="entry name" value="ANTHRANILATE PHOSPHORIBOSYLTRANSFERASE"/>
    <property type="match status" value="1"/>
</dbReference>
<accession>V6ASY6</accession>
<comment type="function">
    <text evidence="8">Catalyzes the transfer of the phosphoribosyl group of 5-phosphorylribose-1-pyrophosphate (PRPP) to anthranilate to yield N-(5'-phosphoribosyl)-anthranilate (PRA).</text>
</comment>
<organism evidence="11 12">
    <name type="scientific">Candidatus Nitrosotenuis uzonensis</name>
    <dbReference type="NCBI Taxonomy" id="1407055"/>
    <lineage>
        <taxon>Archaea</taxon>
        <taxon>Nitrososphaerota</taxon>
        <taxon>Candidatus Nitrosotenuis</taxon>
    </lineage>
</organism>
<dbReference type="GO" id="GO:0000287">
    <property type="term" value="F:magnesium ion binding"/>
    <property type="evidence" value="ECO:0007669"/>
    <property type="project" value="UniProtKB-UniRule"/>
</dbReference>